<keyword evidence="3" id="KW-1185">Reference proteome</keyword>
<reference evidence="2" key="1">
    <citation type="submission" date="2024-02" db="EMBL/GenBank/DDBJ databases">
        <authorList>
            <consortium name="ELIXIR-Norway"/>
            <consortium name="Elixir Norway"/>
        </authorList>
    </citation>
    <scope>NUCLEOTIDE SEQUENCE</scope>
</reference>
<evidence type="ECO:0000313" key="3">
    <source>
        <dbReference type="Proteomes" id="UP001497444"/>
    </source>
</evidence>
<proteinExistence type="predicted"/>
<name>A0ABP0VYF1_9BRYO</name>
<sequence>MPGSDTDPSRDLLEKPKTNILHSVGEMIYQSVLGYGAVAASPEKDTETDASRSLDDNGGLKPDPAVVQELDAVGSTNLAAGDASEEDNKSVIQSVGEIISYSAHTVKEAVLAHAHIDHDENKEPLPNRREEDHGSWNKSVEEASVDDGVITPSSGNQEAAAAAAAAVCEQQANQEDGDEKGIVQSVGEMITLSAQSVKEVLKNGHIASVTESITEESGERPSMELLHTIVHD</sequence>
<feature type="region of interest" description="Disordered" evidence="1">
    <location>
        <begin position="39"/>
        <end position="64"/>
    </location>
</feature>
<protein>
    <submittedName>
        <fullName evidence="2">Uncharacterized protein</fullName>
    </submittedName>
</protein>
<dbReference type="EMBL" id="OZ020106">
    <property type="protein sequence ID" value="CAK9258748.1"/>
    <property type="molecule type" value="Genomic_DNA"/>
</dbReference>
<dbReference type="Proteomes" id="UP001497444">
    <property type="component" value="Chromosome 11"/>
</dbReference>
<gene>
    <name evidence="2" type="ORF">CSSPJE1EN1_LOCUS4226</name>
</gene>
<organism evidence="2 3">
    <name type="scientific">Sphagnum jensenii</name>
    <dbReference type="NCBI Taxonomy" id="128206"/>
    <lineage>
        <taxon>Eukaryota</taxon>
        <taxon>Viridiplantae</taxon>
        <taxon>Streptophyta</taxon>
        <taxon>Embryophyta</taxon>
        <taxon>Bryophyta</taxon>
        <taxon>Sphagnophytina</taxon>
        <taxon>Sphagnopsida</taxon>
        <taxon>Sphagnales</taxon>
        <taxon>Sphagnaceae</taxon>
        <taxon>Sphagnum</taxon>
    </lineage>
</organism>
<accession>A0ABP0VYF1</accession>
<evidence type="ECO:0000256" key="1">
    <source>
        <dbReference type="SAM" id="MobiDB-lite"/>
    </source>
</evidence>
<evidence type="ECO:0000313" key="2">
    <source>
        <dbReference type="EMBL" id="CAK9258748.1"/>
    </source>
</evidence>
<feature type="compositionally biased region" description="Basic and acidic residues" evidence="1">
    <location>
        <begin position="42"/>
        <end position="55"/>
    </location>
</feature>